<gene>
    <name evidence="1" type="primary">ICL1</name>
    <name evidence="1" type="ORF">AWJ20_2240</name>
</gene>
<dbReference type="InterPro" id="IPR018523">
    <property type="entry name" value="Isocitrate_lyase_ph_CS"/>
</dbReference>
<dbReference type="KEGG" id="slb:AWJ20_2240"/>
<protein>
    <submittedName>
        <fullName evidence="1">Isocitrate lyase 1</fullName>
    </submittedName>
</protein>
<dbReference type="AlphaFoldDB" id="A0A167EZD2"/>
<dbReference type="OrthoDB" id="1923844at2759"/>
<proteinExistence type="predicted"/>
<reference evidence="1 2" key="1">
    <citation type="submission" date="2016-02" db="EMBL/GenBank/DDBJ databases">
        <title>Complete genome sequence and transcriptome regulation of the pentose utilising yeast Sugiyamaella lignohabitans.</title>
        <authorList>
            <person name="Bellasio M."/>
            <person name="Peymann A."/>
            <person name="Valli M."/>
            <person name="Sipitzky M."/>
            <person name="Graf A."/>
            <person name="Sauer M."/>
            <person name="Marx H."/>
            <person name="Mattanovich D."/>
        </authorList>
    </citation>
    <scope>NUCLEOTIDE SEQUENCE [LARGE SCALE GENOMIC DNA]</scope>
    <source>
        <strain evidence="1 2">CBS 10342</strain>
    </source>
</reference>
<evidence type="ECO:0000313" key="1">
    <source>
        <dbReference type="EMBL" id="ANB14635.1"/>
    </source>
</evidence>
<name>A0A167EZD2_9ASCO</name>
<accession>A0A167EZD2</accession>
<dbReference type="EMBL" id="CP014503">
    <property type="protein sequence ID" value="ANB14635.1"/>
    <property type="molecule type" value="Genomic_DNA"/>
</dbReference>
<dbReference type="GO" id="GO:0016829">
    <property type="term" value="F:lyase activity"/>
    <property type="evidence" value="ECO:0007669"/>
    <property type="project" value="UniProtKB-KW"/>
</dbReference>
<dbReference type="InterPro" id="IPR040442">
    <property type="entry name" value="Pyrv_kinase-like_dom_sf"/>
</dbReference>
<evidence type="ECO:0000313" key="2">
    <source>
        <dbReference type="Proteomes" id="UP000189580"/>
    </source>
</evidence>
<dbReference type="InterPro" id="IPR015813">
    <property type="entry name" value="Pyrv/PenolPyrv_kinase-like_dom"/>
</dbReference>
<dbReference type="Proteomes" id="UP000189580">
    <property type="component" value="Chromosome b"/>
</dbReference>
<sequence>MSSPAAKFRQLLSEPGVIIAPGVYDGLSARAATSSKAFKALYMTGAGTVASRLGAPDVGLASLPDMAANASLIANIDRSVPLIADADTGYGNSAMCARTLSLYSQAGVAALHVEDQVHSKRCGHLLGKQLVSAEEFVSRIKAMAIERKRIQSDIVIIARTDSLQSLGVDEAIERSKQAVAVGADVIFVEGVENSEQAKKIVSALNPTPVLVNIVPNGVTPNWSEEEIQELGFKIAIFPGVTLGPAFAAMSASLEALAKTRKDPTGAAAVAQKSSPKEFFLRLGLGEIIALDKAVGGTAFEGSNI</sequence>
<organism evidence="1 2">
    <name type="scientific">Sugiyamaella lignohabitans</name>
    <dbReference type="NCBI Taxonomy" id="796027"/>
    <lineage>
        <taxon>Eukaryota</taxon>
        <taxon>Fungi</taxon>
        <taxon>Dikarya</taxon>
        <taxon>Ascomycota</taxon>
        <taxon>Saccharomycotina</taxon>
        <taxon>Dipodascomycetes</taxon>
        <taxon>Dipodascales</taxon>
        <taxon>Trichomonascaceae</taxon>
        <taxon>Sugiyamaella</taxon>
    </lineage>
</organism>
<dbReference type="CDD" id="cd00377">
    <property type="entry name" value="ICL_PEPM"/>
    <property type="match status" value="1"/>
</dbReference>
<dbReference type="PROSITE" id="PS00161">
    <property type="entry name" value="ISOCITRATE_LYASE"/>
    <property type="match status" value="1"/>
</dbReference>
<keyword evidence="2" id="KW-1185">Reference proteome</keyword>
<dbReference type="PANTHER" id="PTHR42905">
    <property type="entry name" value="PHOSPHOENOLPYRUVATE CARBOXYLASE"/>
    <property type="match status" value="1"/>
</dbReference>
<dbReference type="InterPro" id="IPR039556">
    <property type="entry name" value="ICL/PEPM"/>
</dbReference>
<dbReference type="SUPFAM" id="SSF51621">
    <property type="entry name" value="Phosphoenolpyruvate/pyruvate domain"/>
    <property type="match status" value="1"/>
</dbReference>
<dbReference type="GeneID" id="30034130"/>
<dbReference type="Pfam" id="PF13714">
    <property type="entry name" value="PEP_mutase"/>
    <property type="match status" value="1"/>
</dbReference>
<dbReference type="RefSeq" id="XP_018737112.1">
    <property type="nucleotide sequence ID" value="XM_018879172.1"/>
</dbReference>
<dbReference type="PANTHER" id="PTHR42905:SF2">
    <property type="entry name" value="PHOSPHOENOLPYRUVATE CARBOXYLASE FAMILY PROTEIN"/>
    <property type="match status" value="1"/>
</dbReference>
<keyword evidence="1" id="KW-0456">Lyase</keyword>
<dbReference type="Gene3D" id="3.20.20.60">
    <property type="entry name" value="Phosphoenolpyruvate-binding domains"/>
    <property type="match status" value="1"/>
</dbReference>